<organism evidence="1">
    <name type="scientific">Hyperionvirus sp</name>
    <dbReference type="NCBI Taxonomy" id="2487770"/>
    <lineage>
        <taxon>Viruses</taxon>
        <taxon>Varidnaviria</taxon>
        <taxon>Bamfordvirae</taxon>
        <taxon>Nucleocytoviricota</taxon>
        <taxon>Megaviricetes</taxon>
        <taxon>Imitervirales</taxon>
        <taxon>Mimiviridae</taxon>
        <taxon>Klosneuvirinae</taxon>
    </lineage>
</organism>
<proteinExistence type="predicted"/>
<reference evidence="1" key="1">
    <citation type="submission" date="2018-10" db="EMBL/GenBank/DDBJ databases">
        <title>Hidden diversity of soil giant viruses.</title>
        <authorList>
            <person name="Schulz F."/>
            <person name="Alteio L."/>
            <person name="Goudeau D."/>
            <person name="Ryan E.M."/>
            <person name="Malmstrom R.R."/>
            <person name="Blanchard J."/>
            <person name="Woyke T."/>
        </authorList>
    </citation>
    <scope>NUCLEOTIDE SEQUENCE</scope>
    <source>
        <strain evidence="1">HYV1</strain>
    </source>
</reference>
<dbReference type="EMBL" id="MK072388">
    <property type="protein sequence ID" value="AYV83421.1"/>
    <property type="molecule type" value="Genomic_DNA"/>
</dbReference>
<gene>
    <name evidence="1" type="ORF">Hyperionvirus6_102</name>
</gene>
<evidence type="ECO:0000313" key="1">
    <source>
        <dbReference type="EMBL" id="AYV83421.1"/>
    </source>
</evidence>
<accession>A0A3G5AB12</accession>
<sequence>MKCKIDNYNECHTNIDELSSSYCSCQLNQVVETSLPCTMTYQYPSFYNNGELLQNVLVK</sequence>
<protein>
    <submittedName>
        <fullName evidence="1">Uncharacterized protein</fullName>
    </submittedName>
</protein>
<name>A0A3G5AB12_9VIRU</name>